<accession>A0A0E9WXF6</accession>
<dbReference type="AlphaFoldDB" id="A0A0E9WXF6"/>
<name>A0A0E9WXF6_ANGAN</name>
<proteinExistence type="predicted"/>
<dbReference type="EMBL" id="GBXM01013736">
    <property type="protein sequence ID" value="JAH94841.1"/>
    <property type="molecule type" value="Transcribed_RNA"/>
</dbReference>
<reference evidence="1" key="2">
    <citation type="journal article" date="2015" name="Fish Shellfish Immunol.">
        <title>Early steps in the European eel (Anguilla anguilla)-Vibrio vulnificus interaction in the gills: Role of the RtxA13 toxin.</title>
        <authorList>
            <person name="Callol A."/>
            <person name="Pajuelo D."/>
            <person name="Ebbesson L."/>
            <person name="Teles M."/>
            <person name="MacKenzie S."/>
            <person name="Amaro C."/>
        </authorList>
    </citation>
    <scope>NUCLEOTIDE SEQUENCE</scope>
</reference>
<reference evidence="1" key="1">
    <citation type="submission" date="2014-11" db="EMBL/GenBank/DDBJ databases">
        <authorList>
            <person name="Amaro Gonzalez C."/>
        </authorList>
    </citation>
    <scope>NUCLEOTIDE SEQUENCE</scope>
</reference>
<evidence type="ECO:0000313" key="1">
    <source>
        <dbReference type="EMBL" id="JAH94841.1"/>
    </source>
</evidence>
<sequence length="49" mass="5896">MCLADRLIKTRYKHLFLHLCERNWHQTWALSYTVIGVAKDLILILEIKK</sequence>
<protein>
    <submittedName>
        <fullName evidence="1">Uncharacterized protein</fullName>
    </submittedName>
</protein>
<organism evidence="1">
    <name type="scientific">Anguilla anguilla</name>
    <name type="common">European freshwater eel</name>
    <name type="synonym">Muraena anguilla</name>
    <dbReference type="NCBI Taxonomy" id="7936"/>
    <lineage>
        <taxon>Eukaryota</taxon>
        <taxon>Metazoa</taxon>
        <taxon>Chordata</taxon>
        <taxon>Craniata</taxon>
        <taxon>Vertebrata</taxon>
        <taxon>Euteleostomi</taxon>
        <taxon>Actinopterygii</taxon>
        <taxon>Neopterygii</taxon>
        <taxon>Teleostei</taxon>
        <taxon>Anguilliformes</taxon>
        <taxon>Anguillidae</taxon>
        <taxon>Anguilla</taxon>
    </lineage>
</organism>